<dbReference type="EMBL" id="JAENHL010000008">
    <property type="protein sequence ID" value="MBK1871322.1"/>
    <property type="molecule type" value="Genomic_DNA"/>
</dbReference>
<reference evidence="1" key="1">
    <citation type="submission" date="2021-01" db="EMBL/GenBank/DDBJ databases">
        <authorList>
            <person name="Sun Q."/>
        </authorList>
    </citation>
    <scope>NUCLEOTIDE SEQUENCE</scope>
    <source>
        <strain evidence="1">YIM B02566</strain>
    </source>
</reference>
<evidence type="ECO:0000313" key="2">
    <source>
        <dbReference type="Proteomes" id="UP000616151"/>
    </source>
</evidence>
<evidence type="ECO:0000313" key="1">
    <source>
        <dbReference type="EMBL" id="MBK1871322.1"/>
    </source>
</evidence>
<protein>
    <submittedName>
        <fullName evidence="1">Xanthine dehydrogenase family protein molybdopterin-binding subunit</fullName>
    </submittedName>
</protein>
<dbReference type="Proteomes" id="UP000616151">
    <property type="component" value="Unassembled WGS sequence"/>
</dbReference>
<name>A0ACC5RFD8_9HYPH</name>
<accession>A0ACC5RFD8</accession>
<comment type="caution">
    <text evidence="1">The sequence shown here is derived from an EMBL/GenBank/DDBJ whole genome shotgun (WGS) entry which is preliminary data.</text>
</comment>
<proteinExistence type="predicted"/>
<organism evidence="1 2">
    <name type="scientific">Taklimakanibacter albus</name>
    <dbReference type="NCBI Taxonomy" id="2800327"/>
    <lineage>
        <taxon>Bacteria</taxon>
        <taxon>Pseudomonadati</taxon>
        <taxon>Pseudomonadota</taxon>
        <taxon>Alphaproteobacteria</taxon>
        <taxon>Hyphomicrobiales</taxon>
        <taxon>Aestuariivirgaceae</taxon>
        <taxon>Taklimakanibacter</taxon>
    </lineage>
</organism>
<sequence length="333" mass="35086">MTRKRGRGMAAVNYPTGMNLGGDPSQALIHATTTGSFVVTLSSVDLGQGLKTVMAQICAETLGVPTDNIIIDTADTDTGPHCMGTFASRGTHRIGNAIIMAAKEARAVMLEVAAEELEVDSNDLTTDGAGTIHVKGSPQKSISIFNVALAAHFKHGKSISGRGIFLQPRSYPEPETGKMTPATCYAHACTVAEVEVDTETGEVAVLSLKSAYEVGRALNPRMVEQQIIGGAWMGISHALYETTEPYYPDRAHGPVDFNQYLMPGPGDLPEFANVVIERPAADGPFGAKGVGEMTANSPIPAIANAIFDAVGVRVDSLPITPEKVLRGIRALNA</sequence>
<keyword evidence="2" id="KW-1185">Reference proteome</keyword>
<gene>
    <name evidence="1" type="ORF">JHL16_33455</name>
</gene>